<sequence length="761" mass="78606">MVTVTRAEPVTAARGWRMRPVPVGCALLAVAAATLVAGLSVTPIYSGTQLPVLLTGAAVGAVALTVLLRLVRAPAVLAVLGSLVGLVACLVGATAALRDPAAGGLGTVLFDAVRNSGARILTSAIPVQPAPDTVLLPIAATWLAGAIGTVLLGPLRADGAPARRRAAASAVPPVLLLIGALVLVGPNGSPSYVLLAVFVLALALLLAAASRPWSVPAATPAVRRDLGSLRRLAAAVVVLAVLAGAAVTAGPALAGLVHRQPVDPRSYVVPPQKQLDQLNPLGMLAAWALDPKQDLLSVRTDRPERIQWATLSEYDGITWQPDRTYRAAGSVLPEPPTTSDQRTTVRQRVTVAGLRGGWLPAVAAVREVHGVRVGYDSGSGTVLTPDGLSTGLSYQTVSLVPQQDPGALSAATVPAGTSQRYLTVPAGVPDGIVTLAQRTAGTGSPYRKALLLEQLLRTKYQFWSKAPSGNGYVTLRHFLLTKPAAGGARGTSEQFATSFALMARIVGLPTRVVVGFHAGQRTGAGTYRVTSGDAFAWPEVKLAGHGWVAFDPTPAAGKGSTPPDEDTPQAKSQQKQKSQQLDDAAPTPTAKAPTPHSSSGHAAAPTTGSGPDPAVLGGSAAALLLVLAVAAVLLLRRRRTTRRLATGAPADRILGAWAEVRDTLRLAGVRPDDTRSAVEVAALATTGVPDRPGPPLPDLTPLAHAVNAIGFAPSAPRPAVPPEQAAGSGALARDYTRALRSRLGVLKRLWWHLDPRPLFWR</sequence>
<dbReference type="EMBL" id="BOMB01000033">
    <property type="protein sequence ID" value="GID14808.1"/>
    <property type="molecule type" value="Genomic_DNA"/>
</dbReference>
<feature type="transmembrane region" description="Helical" evidence="2">
    <location>
        <begin position="21"/>
        <end position="44"/>
    </location>
</feature>
<dbReference type="InterPro" id="IPR002931">
    <property type="entry name" value="Transglutaminase-like"/>
</dbReference>
<feature type="transmembrane region" description="Helical" evidence="2">
    <location>
        <begin position="167"/>
        <end position="186"/>
    </location>
</feature>
<feature type="transmembrane region" description="Helical" evidence="2">
    <location>
        <begin position="232"/>
        <end position="257"/>
    </location>
</feature>
<evidence type="ECO:0000313" key="4">
    <source>
        <dbReference type="EMBL" id="GID14808.1"/>
    </source>
</evidence>
<evidence type="ECO:0000313" key="5">
    <source>
        <dbReference type="Proteomes" id="UP000612808"/>
    </source>
</evidence>
<evidence type="ECO:0000259" key="3">
    <source>
        <dbReference type="SMART" id="SM00460"/>
    </source>
</evidence>
<keyword evidence="2" id="KW-0472">Membrane</keyword>
<feature type="compositionally biased region" description="Low complexity" evidence="1">
    <location>
        <begin position="569"/>
        <end position="595"/>
    </location>
</feature>
<feature type="region of interest" description="Disordered" evidence="1">
    <location>
        <begin position="551"/>
        <end position="611"/>
    </location>
</feature>
<protein>
    <recommendedName>
        <fullName evidence="3">Transglutaminase-like domain-containing protein</fullName>
    </recommendedName>
</protein>
<dbReference type="AlphaFoldDB" id="A0A8J3JH47"/>
<organism evidence="4 5">
    <name type="scientific">Actinocatenispora rupis</name>
    <dbReference type="NCBI Taxonomy" id="519421"/>
    <lineage>
        <taxon>Bacteria</taxon>
        <taxon>Bacillati</taxon>
        <taxon>Actinomycetota</taxon>
        <taxon>Actinomycetes</taxon>
        <taxon>Micromonosporales</taxon>
        <taxon>Micromonosporaceae</taxon>
        <taxon>Actinocatenispora</taxon>
    </lineage>
</organism>
<feature type="transmembrane region" description="Helical" evidence="2">
    <location>
        <begin position="192"/>
        <end position="211"/>
    </location>
</feature>
<dbReference type="SMART" id="SM00460">
    <property type="entry name" value="TGc"/>
    <property type="match status" value="1"/>
</dbReference>
<name>A0A8J3JH47_9ACTN</name>
<dbReference type="Pfam" id="PF11992">
    <property type="entry name" value="TgpA_N"/>
    <property type="match status" value="1"/>
</dbReference>
<dbReference type="SUPFAM" id="SSF54001">
    <property type="entry name" value="Cysteine proteinases"/>
    <property type="match status" value="1"/>
</dbReference>
<comment type="caution">
    <text evidence="4">The sequence shown here is derived from an EMBL/GenBank/DDBJ whole genome shotgun (WGS) entry which is preliminary data.</text>
</comment>
<dbReference type="InterPro" id="IPR038765">
    <property type="entry name" value="Papain-like_cys_pep_sf"/>
</dbReference>
<gene>
    <name evidence="4" type="ORF">Aru02nite_56970</name>
</gene>
<dbReference type="Gene3D" id="3.10.620.30">
    <property type="match status" value="1"/>
</dbReference>
<dbReference type="InterPro" id="IPR052901">
    <property type="entry name" value="Bact_TGase-like"/>
</dbReference>
<proteinExistence type="predicted"/>
<dbReference type="PANTHER" id="PTHR42736">
    <property type="entry name" value="PROTEIN-GLUTAMINE GAMMA-GLUTAMYLTRANSFERASE"/>
    <property type="match status" value="1"/>
</dbReference>
<dbReference type="InterPro" id="IPR021878">
    <property type="entry name" value="TgpA_N"/>
</dbReference>
<reference evidence="4" key="1">
    <citation type="submission" date="2021-01" db="EMBL/GenBank/DDBJ databases">
        <title>Whole genome shotgun sequence of Actinocatenispora rupis NBRC 107355.</title>
        <authorList>
            <person name="Komaki H."/>
            <person name="Tamura T."/>
        </authorList>
    </citation>
    <scope>NUCLEOTIDE SEQUENCE</scope>
    <source>
        <strain evidence="4">NBRC 107355</strain>
    </source>
</reference>
<feature type="transmembrane region" description="Helical" evidence="2">
    <location>
        <begin position="75"/>
        <end position="97"/>
    </location>
</feature>
<feature type="transmembrane region" description="Helical" evidence="2">
    <location>
        <begin position="134"/>
        <end position="155"/>
    </location>
</feature>
<dbReference type="Proteomes" id="UP000612808">
    <property type="component" value="Unassembled WGS sequence"/>
</dbReference>
<feature type="transmembrane region" description="Helical" evidence="2">
    <location>
        <begin position="50"/>
        <end position="68"/>
    </location>
</feature>
<evidence type="ECO:0000256" key="2">
    <source>
        <dbReference type="SAM" id="Phobius"/>
    </source>
</evidence>
<dbReference type="RefSeq" id="WP_203662755.1">
    <property type="nucleotide sequence ID" value="NZ_BAAAZM010000004.1"/>
</dbReference>
<dbReference type="PANTHER" id="PTHR42736:SF1">
    <property type="entry name" value="PROTEIN-GLUTAMINE GAMMA-GLUTAMYLTRANSFERASE"/>
    <property type="match status" value="1"/>
</dbReference>
<dbReference type="Pfam" id="PF01841">
    <property type="entry name" value="Transglut_core"/>
    <property type="match status" value="1"/>
</dbReference>
<feature type="transmembrane region" description="Helical" evidence="2">
    <location>
        <begin position="614"/>
        <end position="635"/>
    </location>
</feature>
<evidence type="ECO:0000256" key="1">
    <source>
        <dbReference type="SAM" id="MobiDB-lite"/>
    </source>
</evidence>
<accession>A0A8J3JH47</accession>
<keyword evidence="2" id="KW-0812">Transmembrane</keyword>
<keyword evidence="2" id="KW-1133">Transmembrane helix</keyword>
<keyword evidence="5" id="KW-1185">Reference proteome</keyword>
<feature type="domain" description="Transglutaminase-like" evidence="3">
    <location>
        <begin position="484"/>
        <end position="554"/>
    </location>
</feature>